<dbReference type="Proteomes" id="UP000266301">
    <property type="component" value="Chromosome"/>
</dbReference>
<dbReference type="OrthoDB" id="9780343at2"/>
<organism evidence="2 3">
    <name type="scientific">Clostridium fermenticellae</name>
    <dbReference type="NCBI Taxonomy" id="2068654"/>
    <lineage>
        <taxon>Bacteria</taxon>
        <taxon>Bacillati</taxon>
        <taxon>Bacillota</taxon>
        <taxon>Clostridia</taxon>
        <taxon>Eubacteriales</taxon>
        <taxon>Clostridiaceae</taxon>
        <taxon>Clostridium</taxon>
    </lineage>
</organism>
<dbReference type="AlphaFoldDB" id="A0A386H682"/>
<dbReference type="EMBL" id="CP032416">
    <property type="protein sequence ID" value="AYD41257.1"/>
    <property type="molecule type" value="Genomic_DNA"/>
</dbReference>
<evidence type="ECO:0000313" key="2">
    <source>
        <dbReference type="EMBL" id="AYD41257.1"/>
    </source>
</evidence>
<dbReference type="KEGG" id="cfer:D4Z93_12340"/>
<name>A0A386H682_9CLOT</name>
<evidence type="ECO:0000256" key="1">
    <source>
        <dbReference type="SAM" id="MobiDB-lite"/>
    </source>
</evidence>
<evidence type="ECO:0000313" key="3">
    <source>
        <dbReference type="Proteomes" id="UP000266301"/>
    </source>
</evidence>
<reference evidence="2 3" key="1">
    <citation type="journal article" date="2019" name="Int. J. Syst. Evol. Microbiol.">
        <title>Clostridium fermenticellae sp. nov., isolated from the mud in a fermentation cellar for the production of the Chinese liquor, baijiu.</title>
        <authorList>
            <person name="Xu P.X."/>
            <person name="Chai L.J."/>
            <person name="Qiu T."/>
            <person name="Zhang X.J."/>
            <person name="Lu Z.M."/>
            <person name="Xiao C."/>
            <person name="Wang S.T."/>
            <person name="Shen C.H."/>
            <person name="Shi J.S."/>
            <person name="Xu Z.H."/>
        </authorList>
    </citation>
    <scope>NUCLEOTIDE SEQUENCE [LARGE SCALE GENOMIC DNA]</scope>
    <source>
        <strain evidence="2 3">JN500901</strain>
    </source>
</reference>
<accession>A0A386H682</accession>
<feature type="region of interest" description="Disordered" evidence="1">
    <location>
        <begin position="252"/>
        <end position="274"/>
    </location>
</feature>
<dbReference type="Pfam" id="PF09986">
    <property type="entry name" value="DUF2225"/>
    <property type="match status" value="1"/>
</dbReference>
<protein>
    <submittedName>
        <fullName evidence="2">DUF2225 domain-containing protein</fullName>
    </submittedName>
</protein>
<feature type="compositionally biased region" description="Polar residues" evidence="1">
    <location>
        <begin position="254"/>
        <end position="274"/>
    </location>
</feature>
<sequence>MSEINIQNTKEYDNEEKETQQSKIEAQKKLIYDKTVTCPICQNTFKAKAVKTSAYRVQKKDPDFFIRYLRINPYFYDVWVCNDCGYSLIKSDFPKIRKYQIDAIKEKITPKWHSRTYPDVYNVDTAIERYKLSLINYHAMDAKASQKAMNTLKLAWMYRILDDKKNESNFLKQTLENFNYSYSNENFPICGMDQYTFEYLLGELNMKLKNTDEALKWFGNVITGIGTPYKIKDMAISQKDIINKMLNPKKDNISTDTQKNHNSNNKGFLSNLFK</sequence>
<proteinExistence type="predicted"/>
<dbReference type="InterPro" id="IPR018708">
    <property type="entry name" value="DUF2225"/>
</dbReference>
<keyword evidence="3" id="KW-1185">Reference proteome</keyword>
<gene>
    <name evidence="2" type="ORF">D4Z93_12340</name>
</gene>